<dbReference type="InterPro" id="IPR008042">
    <property type="entry name" value="Retrotrans_Pao"/>
</dbReference>
<evidence type="ECO:0000313" key="2">
    <source>
        <dbReference type="Proteomes" id="UP000053660"/>
    </source>
</evidence>
<dbReference type="AlphaFoldDB" id="A0A0B1ST20"/>
<protein>
    <submittedName>
        <fullName evidence="1">Pao retrotransposon peptidase</fullName>
    </submittedName>
</protein>
<dbReference type="PANTHER" id="PTHR47331">
    <property type="entry name" value="PHD-TYPE DOMAIN-CONTAINING PROTEIN"/>
    <property type="match status" value="1"/>
</dbReference>
<sequence length="540" mass="62109">MYVDNLILTSNTIEEATTMHRSSKKIFQDLQTNLREFTSNSNHLMEKMEKKDKSKQQQPKVLAIKWNEKSDQFRVHCKFPESTLITKRFVTSSTTAIYDPMGWLVPLLHPPKRKQYEWDTKLTAEDEAVWRAIVNNMNKFERNIPRFLAPKKSKVTLITFADTSISTMSACTYIHHQDAMNLLMAKTKLPSIRGKSRIPKVELNAITLAMRLTNSVPSQLQKVLEFEGMYVFSDSEIVLKWLKFKPESETGPFIQNRLLEIHNIVSHLQQQQLTMKFGYIASSDNPADCVTRRLLKGELLNHFWWADPSMLQCSQAVWSQKVGIFTINENDNNDDQANEILILGNAKDQEMDRDLVKPSQAQTWTKAKRILAFAIRVIVGTARILNTNAINKIVLSIDINQPLNTEWLTGPEIELSAKLLILSGIIKAARHDPAVMREKSGREIDWKTITLYAPWQGGFYERLIKSVEHSLHNTLGKPIDFIQKDLLLHYPMGYNSDQSKEDPSYLPSAEMTAMATRRQAAAALESYCKFTKTFWKIWKN</sequence>
<dbReference type="OrthoDB" id="5854426at2759"/>
<evidence type="ECO:0000313" key="1">
    <source>
        <dbReference type="EMBL" id="KHJ87041.1"/>
    </source>
</evidence>
<dbReference type="Pfam" id="PF05380">
    <property type="entry name" value="Peptidase_A17"/>
    <property type="match status" value="1"/>
</dbReference>
<accession>A0A0B1ST20</accession>
<proteinExistence type="predicted"/>
<dbReference type="Proteomes" id="UP000053660">
    <property type="component" value="Unassembled WGS sequence"/>
</dbReference>
<dbReference type="EMBL" id="KN558708">
    <property type="protein sequence ID" value="KHJ87041.1"/>
    <property type="molecule type" value="Genomic_DNA"/>
</dbReference>
<name>A0A0B1ST20_OESDE</name>
<gene>
    <name evidence="1" type="ORF">OESDEN_13192</name>
</gene>
<keyword evidence="2" id="KW-1185">Reference proteome</keyword>
<reference evidence="1 2" key="1">
    <citation type="submission" date="2014-03" db="EMBL/GenBank/DDBJ databases">
        <title>Draft genome of the hookworm Oesophagostomum dentatum.</title>
        <authorList>
            <person name="Mitreva M."/>
        </authorList>
    </citation>
    <scope>NUCLEOTIDE SEQUENCE [LARGE SCALE GENOMIC DNA]</scope>
    <source>
        <strain evidence="1 2">OD-Hann</strain>
    </source>
</reference>
<organism evidence="1 2">
    <name type="scientific">Oesophagostomum dentatum</name>
    <name type="common">Nodular worm</name>
    <dbReference type="NCBI Taxonomy" id="61180"/>
    <lineage>
        <taxon>Eukaryota</taxon>
        <taxon>Metazoa</taxon>
        <taxon>Ecdysozoa</taxon>
        <taxon>Nematoda</taxon>
        <taxon>Chromadorea</taxon>
        <taxon>Rhabditida</taxon>
        <taxon>Rhabditina</taxon>
        <taxon>Rhabditomorpha</taxon>
        <taxon>Strongyloidea</taxon>
        <taxon>Strongylidae</taxon>
        <taxon>Oesophagostomum</taxon>
    </lineage>
</organism>